<organism evidence="2 3">
    <name type="scientific">Streptomyces lunaelactis</name>
    <dbReference type="NCBI Taxonomy" id="1535768"/>
    <lineage>
        <taxon>Bacteria</taxon>
        <taxon>Bacillati</taxon>
        <taxon>Actinomycetota</taxon>
        <taxon>Actinomycetes</taxon>
        <taxon>Kitasatosporales</taxon>
        <taxon>Streptomycetaceae</taxon>
        <taxon>Streptomyces</taxon>
    </lineage>
</organism>
<name>A0A2R4T9Z4_9ACTN</name>
<sequence>MFSGAHVILYSPDADADRTFVKDVLGFAHVDAGRGWLIFKLPPAEIAVHPTSAEPKSEFYLMCDDLERTLARLTERGVEISQPPSEQGWGVLASVRMPSGAELPLYEPHHPVAHRLSP</sequence>
<proteinExistence type="predicted"/>
<dbReference type="Proteomes" id="UP000244201">
    <property type="component" value="Chromosome"/>
</dbReference>
<dbReference type="Gene3D" id="3.10.180.10">
    <property type="entry name" value="2,3-Dihydroxybiphenyl 1,2-Dioxygenase, domain 1"/>
    <property type="match status" value="1"/>
</dbReference>
<protein>
    <submittedName>
        <fullName evidence="2">Extradiol dioxygenase</fullName>
    </submittedName>
</protein>
<dbReference type="GeneID" id="55659584"/>
<keyword evidence="2" id="KW-0560">Oxidoreductase</keyword>
<dbReference type="PROSITE" id="PS51819">
    <property type="entry name" value="VOC"/>
    <property type="match status" value="1"/>
</dbReference>
<dbReference type="InterPro" id="IPR029068">
    <property type="entry name" value="Glyas_Bleomycin-R_OHBP_Dase"/>
</dbReference>
<gene>
    <name evidence="2" type="ORF">SLUN_30505</name>
</gene>
<evidence type="ECO:0000313" key="3">
    <source>
        <dbReference type="Proteomes" id="UP000244201"/>
    </source>
</evidence>
<reference evidence="2 3" key="1">
    <citation type="submission" date="2018-01" db="EMBL/GenBank/DDBJ databases">
        <title>Complete genome sequence of Streptomyces lunaelactis MM109T, a Ferroverdin A producer isolated from cave moonmilk deposits.</title>
        <authorList>
            <person name="Naome A."/>
            <person name="Martinet L."/>
            <person name="Maciejewska M."/>
            <person name="Anderssen S."/>
            <person name="Adam D."/>
            <person name="Tenconi E."/>
            <person name="Deflandre B."/>
            <person name="Arguelles-Arias A."/>
            <person name="Calusinska M."/>
            <person name="Copieters W."/>
            <person name="Karim L."/>
            <person name="Hanikenne M."/>
            <person name="Baurain D."/>
            <person name="van Wezel G."/>
            <person name="Smargiasso N."/>
            <person name="de Pauw E."/>
            <person name="Delfosse P."/>
            <person name="Rigali S."/>
        </authorList>
    </citation>
    <scope>NUCLEOTIDE SEQUENCE [LARGE SCALE GENOMIC DNA]</scope>
    <source>
        <strain evidence="2 3">MM109</strain>
    </source>
</reference>
<dbReference type="GO" id="GO:0051213">
    <property type="term" value="F:dioxygenase activity"/>
    <property type="evidence" value="ECO:0007669"/>
    <property type="project" value="UniProtKB-KW"/>
</dbReference>
<dbReference type="Pfam" id="PF00903">
    <property type="entry name" value="Glyoxalase"/>
    <property type="match status" value="1"/>
</dbReference>
<dbReference type="InterPro" id="IPR004360">
    <property type="entry name" value="Glyas_Fos-R_dOase_dom"/>
</dbReference>
<feature type="domain" description="VOC" evidence="1">
    <location>
        <begin position="3"/>
        <end position="108"/>
    </location>
</feature>
<dbReference type="AlphaFoldDB" id="A0A2R4T9Z4"/>
<dbReference type="EMBL" id="CP026304">
    <property type="protein sequence ID" value="AVZ75894.1"/>
    <property type="molecule type" value="Genomic_DNA"/>
</dbReference>
<evidence type="ECO:0000259" key="1">
    <source>
        <dbReference type="PROSITE" id="PS51819"/>
    </source>
</evidence>
<keyword evidence="2" id="KW-0223">Dioxygenase</keyword>
<dbReference type="OrthoDB" id="2611891at2"/>
<evidence type="ECO:0000313" key="2">
    <source>
        <dbReference type="EMBL" id="AVZ75894.1"/>
    </source>
</evidence>
<dbReference type="InterPro" id="IPR037523">
    <property type="entry name" value="VOC_core"/>
</dbReference>
<dbReference type="KEGG" id="slk:SLUN_30505"/>
<dbReference type="RefSeq" id="WP_108153182.1">
    <property type="nucleotide sequence ID" value="NZ_CP026304.1"/>
</dbReference>
<accession>A0A2R4T9Z4</accession>
<dbReference type="SUPFAM" id="SSF54593">
    <property type="entry name" value="Glyoxalase/Bleomycin resistance protein/Dihydroxybiphenyl dioxygenase"/>
    <property type="match status" value="1"/>
</dbReference>
<keyword evidence="3" id="KW-1185">Reference proteome</keyword>